<keyword evidence="4" id="KW-0067">ATP-binding</keyword>
<feature type="active site" description="Glycyl thioester intermediate" evidence="3">
    <location>
        <position position="85"/>
    </location>
</feature>
<dbReference type="InterPro" id="IPR016135">
    <property type="entry name" value="UBQ-conjugating_enzyme/RWD"/>
</dbReference>
<gene>
    <name evidence="6" type="ORF">M9Y10_000568</name>
</gene>
<proteinExistence type="inferred from homology"/>
<dbReference type="Proteomes" id="UP001470230">
    <property type="component" value="Unassembled WGS sequence"/>
</dbReference>
<protein>
    <recommendedName>
        <fullName evidence="5">UBC core domain-containing protein</fullName>
    </recommendedName>
</protein>
<dbReference type="InterPro" id="IPR000608">
    <property type="entry name" value="UBC"/>
</dbReference>
<dbReference type="EMBL" id="JAPFFF010000001">
    <property type="protein sequence ID" value="KAK8898289.1"/>
    <property type="molecule type" value="Genomic_DNA"/>
</dbReference>
<comment type="similarity">
    <text evidence="4">Belongs to the ubiquitin-conjugating enzyme family.</text>
</comment>
<dbReference type="SUPFAM" id="SSF54495">
    <property type="entry name" value="UBC-like"/>
    <property type="match status" value="1"/>
</dbReference>
<keyword evidence="1" id="KW-0808">Transferase</keyword>
<evidence type="ECO:0000256" key="4">
    <source>
        <dbReference type="RuleBase" id="RU362109"/>
    </source>
</evidence>
<evidence type="ECO:0000256" key="1">
    <source>
        <dbReference type="ARBA" id="ARBA00022679"/>
    </source>
</evidence>
<evidence type="ECO:0000259" key="5">
    <source>
        <dbReference type="PROSITE" id="PS50127"/>
    </source>
</evidence>
<dbReference type="InterPro" id="IPR023313">
    <property type="entry name" value="UBQ-conjugating_AS"/>
</dbReference>
<evidence type="ECO:0000256" key="3">
    <source>
        <dbReference type="PROSITE-ProRule" id="PRU10133"/>
    </source>
</evidence>
<evidence type="ECO:0000313" key="7">
    <source>
        <dbReference type="Proteomes" id="UP001470230"/>
    </source>
</evidence>
<feature type="domain" description="UBC core" evidence="5">
    <location>
        <begin position="1"/>
        <end position="149"/>
    </location>
</feature>
<accession>A0ABR2L4K9</accession>
<reference evidence="6 7" key="1">
    <citation type="submission" date="2024-04" db="EMBL/GenBank/DDBJ databases">
        <title>Tritrichomonas musculus Genome.</title>
        <authorList>
            <person name="Alves-Ferreira E."/>
            <person name="Grigg M."/>
            <person name="Lorenzi H."/>
            <person name="Galac M."/>
        </authorList>
    </citation>
    <scope>NUCLEOTIDE SEQUENCE [LARGE SCALE GENOMIC DNA]</scope>
    <source>
        <strain evidence="6 7">EAF2021</strain>
    </source>
</reference>
<keyword evidence="4" id="KW-0547">Nucleotide-binding</keyword>
<evidence type="ECO:0000313" key="6">
    <source>
        <dbReference type="EMBL" id="KAK8898289.1"/>
    </source>
</evidence>
<dbReference type="PANTHER" id="PTHR24068">
    <property type="entry name" value="UBIQUITIN-CONJUGATING ENZYME E2"/>
    <property type="match status" value="1"/>
</dbReference>
<keyword evidence="7" id="KW-1185">Reference proteome</keyword>
<sequence>MALGRIQKELREISINPPEDMSAGPEGQDMFHWTGTILGPPDTPYENGVFYLDITFPPDYPFKPPHVIFKTRIFHPNITPRGQICIAMLCCEWKPSLTIEKVLVSIRSLMISPDVSGSHYPEISILRLYENDRAAYDRTAREWTQRYAT</sequence>
<dbReference type="Pfam" id="PF00179">
    <property type="entry name" value="UQ_con"/>
    <property type="match status" value="1"/>
</dbReference>
<dbReference type="SMART" id="SM00212">
    <property type="entry name" value="UBCc"/>
    <property type="match status" value="1"/>
</dbReference>
<dbReference type="Gene3D" id="3.10.110.10">
    <property type="entry name" value="Ubiquitin Conjugating Enzyme"/>
    <property type="match status" value="1"/>
</dbReference>
<name>A0ABR2L4K9_9EUKA</name>
<dbReference type="PROSITE" id="PS00183">
    <property type="entry name" value="UBC_1"/>
    <property type="match status" value="1"/>
</dbReference>
<keyword evidence="2 4" id="KW-0833">Ubl conjugation pathway</keyword>
<organism evidence="6 7">
    <name type="scientific">Tritrichomonas musculus</name>
    <dbReference type="NCBI Taxonomy" id="1915356"/>
    <lineage>
        <taxon>Eukaryota</taxon>
        <taxon>Metamonada</taxon>
        <taxon>Parabasalia</taxon>
        <taxon>Tritrichomonadida</taxon>
        <taxon>Tritrichomonadidae</taxon>
        <taxon>Tritrichomonas</taxon>
    </lineage>
</organism>
<evidence type="ECO:0000256" key="2">
    <source>
        <dbReference type="ARBA" id="ARBA00022786"/>
    </source>
</evidence>
<dbReference type="PROSITE" id="PS50127">
    <property type="entry name" value="UBC_2"/>
    <property type="match status" value="1"/>
</dbReference>
<comment type="caution">
    <text evidence="6">The sequence shown here is derived from an EMBL/GenBank/DDBJ whole genome shotgun (WGS) entry which is preliminary data.</text>
</comment>